<evidence type="ECO:0000313" key="1">
    <source>
        <dbReference type="EMBL" id="GAA3172170.1"/>
    </source>
</evidence>
<dbReference type="RefSeq" id="WP_344689446.1">
    <property type="nucleotide sequence ID" value="NZ_BAAAVV010000006.1"/>
</dbReference>
<dbReference type="PANTHER" id="PTHR42877:SF4">
    <property type="entry name" value="FAD_NAD(P)-BINDING DOMAIN-CONTAINING PROTEIN-RELATED"/>
    <property type="match status" value="1"/>
</dbReference>
<dbReference type="InterPro" id="IPR051209">
    <property type="entry name" value="FAD-bind_Monooxygenase_sf"/>
</dbReference>
<dbReference type="EMBL" id="BAAAVV010000006">
    <property type="protein sequence ID" value="GAA3172170.1"/>
    <property type="molecule type" value="Genomic_DNA"/>
</dbReference>
<evidence type="ECO:0000313" key="2">
    <source>
        <dbReference type="Proteomes" id="UP001499924"/>
    </source>
</evidence>
<dbReference type="Gene3D" id="3.50.50.60">
    <property type="entry name" value="FAD/NAD(P)-binding domain"/>
    <property type="match status" value="2"/>
</dbReference>
<keyword evidence="2" id="KW-1185">Reference proteome</keyword>
<dbReference type="PANTHER" id="PTHR42877">
    <property type="entry name" value="L-ORNITHINE N(5)-MONOOXYGENASE-RELATED"/>
    <property type="match status" value="1"/>
</dbReference>
<organism evidence="1 2">
    <name type="scientific">Blastococcus jejuensis</name>
    <dbReference type="NCBI Taxonomy" id="351224"/>
    <lineage>
        <taxon>Bacteria</taxon>
        <taxon>Bacillati</taxon>
        <taxon>Actinomycetota</taxon>
        <taxon>Actinomycetes</taxon>
        <taxon>Geodermatophilales</taxon>
        <taxon>Geodermatophilaceae</taxon>
        <taxon>Blastococcus</taxon>
    </lineage>
</organism>
<protein>
    <submittedName>
        <fullName evidence="1">NAD(P)/FAD-dependent oxidoreductase</fullName>
    </submittedName>
</protein>
<dbReference type="PRINTS" id="PR00411">
    <property type="entry name" value="PNDRDTASEI"/>
</dbReference>
<proteinExistence type="predicted"/>
<comment type="caution">
    <text evidence="1">The sequence shown here is derived from an EMBL/GenBank/DDBJ whole genome shotgun (WGS) entry which is preliminary data.</text>
</comment>
<dbReference type="Proteomes" id="UP001499924">
    <property type="component" value="Unassembled WGS sequence"/>
</dbReference>
<name>A0ABP6P9S4_9ACTN</name>
<dbReference type="Pfam" id="PF13738">
    <property type="entry name" value="Pyr_redox_3"/>
    <property type="match status" value="1"/>
</dbReference>
<gene>
    <name evidence="1" type="ORF">GCM10010531_27000</name>
</gene>
<sequence>MTALTPAVPEVPLAPNARTLAVTIVGAGFGGIGMAVRLAQAGIDDITVLERADRVGGVWAANSYPGAACDIPASLYSFSFAPKADWTRRYPPQEEIQAYLHDTAERFGVLPRIRFGTEVRSAQFDEAAARWVLDLADGGTHECDVLITACGQLSRPAIPAIPGREEFAGVAFHSATWRHDHDLTGRRVAVVGTGASAIQFLPHVAEQAAHTTLFQLDAPHVIPKPDRPYPPWLRTAFRRVPGLLRLNRAATYVQYEMRAVAFTKWTGLMRLIDGQARRHLRRQVGDPALREAVAPQGEPGCKRILLSNDYYPALTRPSVEVVRTPISRVLPDGLRTDDGVVHPVDTIIWGTGFAATDFLTPMTVTGPGGRDLREAWADGAEAYLGIAVAGFPNLFLLYGPNTNLGHNSIVYMLESQIRYVVQAVRRVAARPAALSVRPEVQRRFNEWVQDRITATVWDRGCTSWYRTASGRNTTNWPDFTFAYRARTRRFDEADYELTPVAR</sequence>
<accession>A0ABP6P9S4</accession>
<reference evidence="2" key="1">
    <citation type="journal article" date="2019" name="Int. J. Syst. Evol. Microbiol.">
        <title>The Global Catalogue of Microorganisms (GCM) 10K type strain sequencing project: providing services to taxonomists for standard genome sequencing and annotation.</title>
        <authorList>
            <consortium name="The Broad Institute Genomics Platform"/>
            <consortium name="The Broad Institute Genome Sequencing Center for Infectious Disease"/>
            <person name="Wu L."/>
            <person name="Ma J."/>
        </authorList>
    </citation>
    <scope>NUCLEOTIDE SEQUENCE [LARGE SCALE GENOMIC DNA]</scope>
    <source>
        <strain evidence="2">JCM 15614</strain>
    </source>
</reference>
<dbReference type="SUPFAM" id="SSF51905">
    <property type="entry name" value="FAD/NAD(P)-binding domain"/>
    <property type="match status" value="2"/>
</dbReference>
<dbReference type="InterPro" id="IPR036188">
    <property type="entry name" value="FAD/NAD-bd_sf"/>
</dbReference>